<dbReference type="SUPFAM" id="SSF50182">
    <property type="entry name" value="Sm-like ribonucleoproteins"/>
    <property type="match status" value="1"/>
</dbReference>
<dbReference type="SUPFAM" id="SSF82861">
    <property type="entry name" value="Mechanosensitive channel protein MscS (YggB), transmembrane region"/>
    <property type="match status" value="1"/>
</dbReference>
<evidence type="ECO:0000259" key="8">
    <source>
        <dbReference type="Pfam" id="PF00924"/>
    </source>
</evidence>
<accession>A0ABU7LLR5</accession>
<feature type="domain" description="Mechanosensitive ion channel MscS C-terminal" evidence="9">
    <location>
        <begin position="220"/>
        <end position="303"/>
    </location>
</feature>
<dbReference type="Pfam" id="PF21082">
    <property type="entry name" value="MS_channel_3rd"/>
    <property type="match status" value="1"/>
</dbReference>
<dbReference type="InterPro" id="IPR049142">
    <property type="entry name" value="MS_channel_1st"/>
</dbReference>
<sequence length="320" mass="35051">MSVIKNFLKWLAGHWKWGLFLILAGVLAAIMTGRMTMVQSVLDQESFAFTFGETRISAWGLLTAMIALATVFWIVGILVHFIDQRIRALPNLRSSTRTLITNIIRIILYVLAFIVGLDIAGVDLTALTVFGGALGIGLGFGLQKIASNFVSGIILLAENAIEEGDLIELSDGTMGFVRKSSARYILLETFDGREILVPNEDMITGRVINWTLNNTRGRIQIDVGVAYGSDLHKAQEVMLEAARSHPMTIEDPAPVCVMTRFGDSSIDFMLLFWVGDVAAGRIVPQSEVMFAINDGLKAAGITIPFPQRDVHMIPPEKAAE</sequence>
<dbReference type="Gene3D" id="1.10.287.1260">
    <property type="match status" value="1"/>
</dbReference>
<dbReference type="InterPro" id="IPR052702">
    <property type="entry name" value="MscS-like_channel"/>
</dbReference>
<comment type="subcellular location">
    <subcellularLocation>
        <location evidence="1">Cell membrane</location>
        <topology evidence="1">Multi-pass membrane protein</topology>
    </subcellularLocation>
</comment>
<dbReference type="InterPro" id="IPR023408">
    <property type="entry name" value="MscS_beta-dom_sf"/>
</dbReference>
<dbReference type="Pfam" id="PF21088">
    <property type="entry name" value="MS_channel_1st"/>
    <property type="match status" value="1"/>
</dbReference>
<dbReference type="InterPro" id="IPR049278">
    <property type="entry name" value="MS_channel_C"/>
</dbReference>
<evidence type="ECO:0000256" key="4">
    <source>
        <dbReference type="ARBA" id="ARBA00022692"/>
    </source>
</evidence>
<evidence type="ECO:0000259" key="10">
    <source>
        <dbReference type="Pfam" id="PF21088"/>
    </source>
</evidence>
<organism evidence="11 12">
    <name type="scientific">Hyphobacterium lacteum</name>
    <dbReference type="NCBI Taxonomy" id="3116575"/>
    <lineage>
        <taxon>Bacteria</taxon>
        <taxon>Pseudomonadati</taxon>
        <taxon>Pseudomonadota</taxon>
        <taxon>Alphaproteobacteria</taxon>
        <taxon>Maricaulales</taxon>
        <taxon>Maricaulaceae</taxon>
        <taxon>Hyphobacterium</taxon>
    </lineage>
</organism>
<dbReference type="PANTHER" id="PTHR30347:SF1">
    <property type="entry name" value="MECHANOSENSITIVE CHANNEL MSCK"/>
    <property type="match status" value="1"/>
</dbReference>
<dbReference type="Proteomes" id="UP001354971">
    <property type="component" value="Unassembled WGS sequence"/>
</dbReference>
<evidence type="ECO:0000256" key="7">
    <source>
        <dbReference type="SAM" id="Phobius"/>
    </source>
</evidence>
<evidence type="ECO:0000313" key="11">
    <source>
        <dbReference type="EMBL" id="MEE2524861.1"/>
    </source>
</evidence>
<keyword evidence="5 7" id="KW-1133">Transmembrane helix</keyword>
<protein>
    <submittedName>
        <fullName evidence="11">Mechanosensitive ion channel domain-containing protein</fullName>
    </submittedName>
</protein>
<keyword evidence="6 7" id="KW-0472">Membrane</keyword>
<evidence type="ECO:0000256" key="3">
    <source>
        <dbReference type="ARBA" id="ARBA00022475"/>
    </source>
</evidence>
<feature type="transmembrane region" description="Helical" evidence="7">
    <location>
        <begin position="126"/>
        <end position="142"/>
    </location>
</feature>
<keyword evidence="4 7" id="KW-0812">Transmembrane</keyword>
<dbReference type="RefSeq" id="WP_330197528.1">
    <property type="nucleotide sequence ID" value="NZ_JAZDRP010000001.1"/>
</dbReference>
<dbReference type="PANTHER" id="PTHR30347">
    <property type="entry name" value="POTASSIUM CHANNEL RELATED"/>
    <property type="match status" value="1"/>
</dbReference>
<evidence type="ECO:0000259" key="9">
    <source>
        <dbReference type="Pfam" id="PF21082"/>
    </source>
</evidence>
<keyword evidence="12" id="KW-1185">Reference proteome</keyword>
<dbReference type="Pfam" id="PF00924">
    <property type="entry name" value="MS_channel_2nd"/>
    <property type="match status" value="1"/>
</dbReference>
<dbReference type="SUPFAM" id="SSF82689">
    <property type="entry name" value="Mechanosensitive channel protein MscS (YggB), C-terminal domain"/>
    <property type="match status" value="1"/>
</dbReference>
<evidence type="ECO:0000313" key="12">
    <source>
        <dbReference type="Proteomes" id="UP001354971"/>
    </source>
</evidence>
<keyword evidence="3" id="KW-1003">Cell membrane</keyword>
<comment type="caution">
    <text evidence="11">The sequence shown here is derived from an EMBL/GenBank/DDBJ whole genome shotgun (WGS) entry which is preliminary data.</text>
</comment>
<name>A0ABU7LLR5_9PROT</name>
<dbReference type="Gene3D" id="3.30.70.100">
    <property type="match status" value="1"/>
</dbReference>
<dbReference type="Gene3D" id="2.30.30.60">
    <property type="match status" value="1"/>
</dbReference>
<gene>
    <name evidence="11" type="ORF">V0U79_00665</name>
</gene>
<evidence type="ECO:0000256" key="1">
    <source>
        <dbReference type="ARBA" id="ARBA00004651"/>
    </source>
</evidence>
<feature type="transmembrane region" description="Helical" evidence="7">
    <location>
        <begin position="103"/>
        <end position="120"/>
    </location>
</feature>
<dbReference type="EMBL" id="JAZDRP010000001">
    <property type="protein sequence ID" value="MEE2524861.1"/>
    <property type="molecule type" value="Genomic_DNA"/>
</dbReference>
<reference evidence="11 12" key="1">
    <citation type="submission" date="2024-01" db="EMBL/GenBank/DDBJ databases">
        <title>Hyphobacterium bacterium isolated from marine sediment.</title>
        <authorList>
            <person name="Zhao S."/>
        </authorList>
    </citation>
    <scope>NUCLEOTIDE SEQUENCE [LARGE SCALE GENOMIC DNA]</scope>
    <source>
        <strain evidence="12">HN65</strain>
    </source>
</reference>
<evidence type="ECO:0000256" key="5">
    <source>
        <dbReference type="ARBA" id="ARBA00022989"/>
    </source>
</evidence>
<evidence type="ECO:0000256" key="2">
    <source>
        <dbReference type="ARBA" id="ARBA00008017"/>
    </source>
</evidence>
<evidence type="ECO:0000256" key="6">
    <source>
        <dbReference type="ARBA" id="ARBA00023136"/>
    </source>
</evidence>
<comment type="similarity">
    <text evidence="2">Belongs to the MscS (TC 1.A.23) family.</text>
</comment>
<dbReference type="InterPro" id="IPR011066">
    <property type="entry name" value="MscS_channel_C_sf"/>
</dbReference>
<feature type="domain" description="Mechanosensitive ion channel MscS" evidence="8">
    <location>
        <begin position="145"/>
        <end position="211"/>
    </location>
</feature>
<feature type="domain" description="Mechanosensitive ion channel transmembrane helices 2/3" evidence="10">
    <location>
        <begin position="102"/>
        <end position="143"/>
    </location>
</feature>
<dbReference type="InterPro" id="IPR010920">
    <property type="entry name" value="LSM_dom_sf"/>
</dbReference>
<dbReference type="InterPro" id="IPR011014">
    <property type="entry name" value="MscS_channel_TM-2"/>
</dbReference>
<proteinExistence type="inferred from homology"/>
<feature type="transmembrane region" description="Helical" evidence="7">
    <location>
        <begin position="58"/>
        <end position="82"/>
    </location>
</feature>
<dbReference type="InterPro" id="IPR006685">
    <property type="entry name" value="MscS_channel_2nd"/>
</dbReference>